<keyword evidence="4" id="KW-0695">RNA-directed DNA polymerase</keyword>
<name>A0A6L2JTJ5_TANCI</name>
<dbReference type="EMBL" id="BKCJ010001298">
    <property type="protein sequence ID" value="GEU40401.1"/>
    <property type="molecule type" value="Genomic_DNA"/>
</dbReference>
<evidence type="ECO:0000259" key="3">
    <source>
        <dbReference type="Pfam" id="PF03732"/>
    </source>
</evidence>
<evidence type="ECO:0000256" key="1">
    <source>
        <dbReference type="SAM" id="Coils"/>
    </source>
</evidence>
<gene>
    <name evidence="4" type="ORF">Tci_012379</name>
</gene>
<keyword evidence="4" id="KW-0548">Nucleotidyltransferase</keyword>
<evidence type="ECO:0000256" key="2">
    <source>
        <dbReference type="SAM" id="MobiDB-lite"/>
    </source>
</evidence>
<feature type="coiled-coil region" evidence="1">
    <location>
        <begin position="493"/>
        <end position="524"/>
    </location>
</feature>
<feature type="region of interest" description="Disordered" evidence="2">
    <location>
        <begin position="579"/>
        <end position="608"/>
    </location>
</feature>
<protein>
    <submittedName>
        <fullName evidence="4">Reverse transcriptase domain-containing protein</fullName>
    </submittedName>
</protein>
<accession>A0A6L2JTJ5</accession>
<feature type="compositionally biased region" description="Acidic residues" evidence="2">
    <location>
        <begin position="250"/>
        <end position="308"/>
    </location>
</feature>
<sequence length="631" mass="71192">MAAEGNCDLLVLDLQTMKELCQPSLNGRGGPIAPISIQATNFRLKNDMIQQVQNSCQFYGLSGDDANKDLDKFLHVTQSIKVNGVIDDALRLYLFPHSFTHHATAWFDRLPRNSINTFEQMAKMFLGKYFPPSMVTKLRNEITNFRQHTFYNSLTLRHRDTINAAAGGTFMKRRLVLSLLLIENMTAHHNDWNTSAQRNESSSSITSSSNPEIVALKAEMAEINTNLMRVLQPPLAKCRTYMPREPIKDGDDDEEDEGDDGEEGDGYDDDEDDDGEKGNDDDDDQEIERDDDKDDEEEGKDDDQEYDDEYTKETRDEESFDPIPQTPENSNDEGNGEEDIGLNIGGEEGHIKEEEEDELYRDSSSVSSQFVTSMLNLTLDVGMESIFETTSQLDVQTPTSVAPFPITTSTMTPSTIATITTTSQAPILSTTVSSTIIQNLLNFGSLFRFDDRLRSLEVKFYESMQTNQFAGAVIVIPEILHQHIDQRMNKAVKVAVQIQSDRLRDEAQRENDEFLKTAVNEQLEVEVLTRSSHSSRTSYVVAVDLFEMELKKILIEKTEGNKSIQRSDEQRNLYKALDEEPSAGPDWGSKRCREGKEPESANAPTETATRSAGSLYLIRLHSFIIVTLYQL</sequence>
<feature type="domain" description="Retrotransposon gag" evidence="3">
    <location>
        <begin position="94"/>
        <end position="149"/>
    </location>
</feature>
<dbReference type="Pfam" id="PF03732">
    <property type="entry name" value="Retrotrans_gag"/>
    <property type="match status" value="1"/>
</dbReference>
<feature type="region of interest" description="Disordered" evidence="2">
    <location>
        <begin position="241"/>
        <end position="344"/>
    </location>
</feature>
<dbReference type="GO" id="GO:0003964">
    <property type="term" value="F:RNA-directed DNA polymerase activity"/>
    <property type="evidence" value="ECO:0007669"/>
    <property type="project" value="UniProtKB-KW"/>
</dbReference>
<dbReference type="PANTHER" id="PTHR33223">
    <property type="entry name" value="CCHC-TYPE DOMAIN-CONTAINING PROTEIN"/>
    <property type="match status" value="1"/>
</dbReference>
<reference evidence="4" key="1">
    <citation type="journal article" date="2019" name="Sci. Rep.">
        <title>Draft genome of Tanacetum cinerariifolium, the natural source of mosquito coil.</title>
        <authorList>
            <person name="Yamashiro T."/>
            <person name="Shiraishi A."/>
            <person name="Satake H."/>
            <person name="Nakayama K."/>
        </authorList>
    </citation>
    <scope>NUCLEOTIDE SEQUENCE</scope>
</reference>
<comment type="caution">
    <text evidence="4">The sequence shown here is derived from an EMBL/GenBank/DDBJ whole genome shotgun (WGS) entry which is preliminary data.</text>
</comment>
<organism evidence="4">
    <name type="scientific">Tanacetum cinerariifolium</name>
    <name type="common">Dalmatian daisy</name>
    <name type="synonym">Chrysanthemum cinerariifolium</name>
    <dbReference type="NCBI Taxonomy" id="118510"/>
    <lineage>
        <taxon>Eukaryota</taxon>
        <taxon>Viridiplantae</taxon>
        <taxon>Streptophyta</taxon>
        <taxon>Embryophyta</taxon>
        <taxon>Tracheophyta</taxon>
        <taxon>Spermatophyta</taxon>
        <taxon>Magnoliopsida</taxon>
        <taxon>eudicotyledons</taxon>
        <taxon>Gunneridae</taxon>
        <taxon>Pentapetalae</taxon>
        <taxon>asterids</taxon>
        <taxon>campanulids</taxon>
        <taxon>Asterales</taxon>
        <taxon>Asteraceae</taxon>
        <taxon>Asteroideae</taxon>
        <taxon>Anthemideae</taxon>
        <taxon>Anthemidinae</taxon>
        <taxon>Tanacetum</taxon>
    </lineage>
</organism>
<feature type="compositionally biased region" description="Basic and acidic residues" evidence="2">
    <location>
        <begin position="588"/>
        <end position="599"/>
    </location>
</feature>
<dbReference type="InterPro" id="IPR005162">
    <property type="entry name" value="Retrotrans_gag_dom"/>
</dbReference>
<evidence type="ECO:0000313" key="4">
    <source>
        <dbReference type="EMBL" id="GEU40401.1"/>
    </source>
</evidence>
<feature type="compositionally biased region" description="Acidic residues" evidence="2">
    <location>
        <begin position="330"/>
        <end position="340"/>
    </location>
</feature>
<keyword evidence="4" id="KW-0808">Transferase</keyword>
<dbReference type="AlphaFoldDB" id="A0A6L2JTJ5"/>
<dbReference type="PANTHER" id="PTHR33223:SF11">
    <property type="entry name" value="ELEMENT PROTEIN, PUTATIVE-RELATED"/>
    <property type="match status" value="1"/>
</dbReference>
<proteinExistence type="predicted"/>
<keyword evidence="1" id="KW-0175">Coiled coil</keyword>